<sequence>MVIALYLMTIPFLDHGLVDKDPIELNCPKIALTSSTVLALSGNLYLIIVMTRGVQRQQLQSASKPSYSWIKQRSNRTDMSQDRINKLDSIGFVWEKQLVEYKRINGHSKVPESHPVGPWVKTQKGLKSLIGSAVISSEDKRRLDLLNKISFYSEVQMQGM</sequence>
<dbReference type="AlphaFoldDB" id="A0ABD3QMP6"/>
<organism evidence="1 2">
    <name type="scientific">Cyclotella atomus</name>
    <dbReference type="NCBI Taxonomy" id="382360"/>
    <lineage>
        <taxon>Eukaryota</taxon>
        <taxon>Sar</taxon>
        <taxon>Stramenopiles</taxon>
        <taxon>Ochrophyta</taxon>
        <taxon>Bacillariophyta</taxon>
        <taxon>Coscinodiscophyceae</taxon>
        <taxon>Thalassiosirophycidae</taxon>
        <taxon>Stephanodiscales</taxon>
        <taxon>Stephanodiscaceae</taxon>
        <taxon>Cyclotella</taxon>
    </lineage>
</organism>
<dbReference type="Proteomes" id="UP001530400">
    <property type="component" value="Unassembled WGS sequence"/>
</dbReference>
<protein>
    <recommendedName>
        <fullName evidence="3">Helicase-associated domain-containing protein</fullName>
    </recommendedName>
</protein>
<dbReference type="EMBL" id="JALLPJ020000132">
    <property type="protein sequence ID" value="KAL3801467.1"/>
    <property type="molecule type" value="Genomic_DNA"/>
</dbReference>
<reference evidence="1 2" key="1">
    <citation type="submission" date="2024-10" db="EMBL/GenBank/DDBJ databases">
        <title>Updated reference genomes for cyclostephanoid diatoms.</title>
        <authorList>
            <person name="Roberts W.R."/>
            <person name="Alverson A.J."/>
        </authorList>
    </citation>
    <scope>NUCLEOTIDE SEQUENCE [LARGE SCALE GENOMIC DNA]</scope>
    <source>
        <strain evidence="1 2">AJA010-31</strain>
    </source>
</reference>
<gene>
    <name evidence="1" type="ORF">ACHAWO_002179</name>
</gene>
<keyword evidence="2" id="KW-1185">Reference proteome</keyword>
<accession>A0ABD3QMP6</accession>
<name>A0ABD3QMP6_9STRA</name>
<evidence type="ECO:0000313" key="1">
    <source>
        <dbReference type="EMBL" id="KAL3801467.1"/>
    </source>
</evidence>
<proteinExistence type="predicted"/>
<comment type="caution">
    <text evidence="1">The sequence shown here is derived from an EMBL/GenBank/DDBJ whole genome shotgun (WGS) entry which is preliminary data.</text>
</comment>
<evidence type="ECO:0000313" key="2">
    <source>
        <dbReference type="Proteomes" id="UP001530400"/>
    </source>
</evidence>
<evidence type="ECO:0008006" key="3">
    <source>
        <dbReference type="Google" id="ProtNLM"/>
    </source>
</evidence>